<accession>A0AAE1MB24</accession>
<keyword evidence="5 7" id="KW-1133">Transmembrane helix</keyword>
<evidence type="ECO:0000313" key="9">
    <source>
        <dbReference type="Proteomes" id="UP001293593"/>
    </source>
</evidence>
<dbReference type="PANTHER" id="PTHR33510:SF9">
    <property type="entry name" value="HIT-TYPE ZINC FINGER FAMILY PROTEIN-RELATED"/>
    <property type="match status" value="1"/>
</dbReference>
<feature type="transmembrane region" description="Helical" evidence="7">
    <location>
        <begin position="195"/>
        <end position="216"/>
    </location>
</feature>
<name>A0AAE1MB24_9FABA</name>
<comment type="function">
    <text evidence="7">Involved in protein precursor import into chloroplasts.</text>
</comment>
<reference evidence="8" key="1">
    <citation type="submission" date="2023-10" db="EMBL/GenBank/DDBJ databases">
        <title>Chromosome-level genome of the transformable northern wattle, Acacia crassicarpa.</title>
        <authorList>
            <person name="Massaro I."/>
            <person name="Sinha N.R."/>
            <person name="Poethig S."/>
            <person name="Leichty A.R."/>
        </authorList>
    </citation>
    <scope>NUCLEOTIDE SEQUENCE</scope>
    <source>
        <strain evidence="8">Acra3RX</strain>
        <tissue evidence="8">Leaf</tissue>
    </source>
</reference>
<evidence type="ECO:0000313" key="8">
    <source>
        <dbReference type="EMBL" id="KAK4253091.1"/>
    </source>
</evidence>
<keyword evidence="9" id="KW-1185">Reference proteome</keyword>
<feature type="transmembrane region" description="Helical" evidence="7">
    <location>
        <begin position="160"/>
        <end position="183"/>
    </location>
</feature>
<sequence length="271" mass="31178">MTQNGCPMIQCSSRVCRPTIPFRPVFSSSSQMPAMVSASSIQFSSRPNLGHKFWLLKGMPSSNISATSSLHLTGDQSLSLLCPRMPLPSRQKRFCMVPRASKDVRQGFRYPAMTTKPRWWWRTLACLPYLMPVHETWMYAETAFHLHPFLENFKYVTYPFLMIIGTLPPWSLMAYFLVAYLGIVRRKEWPHFFRFHVVVGMLLEISLQVVGIVSRWMPLGVYWGKLGMHFWTAAAFGFLFTVLECIRCALSGMYADVPFVCDAAYIQIPYD</sequence>
<gene>
    <name evidence="8" type="ORF">QN277_010911</name>
</gene>
<evidence type="ECO:0000256" key="5">
    <source>
        <dbReference type="ARBA" id="ARBA00022989"/>
    </source>
</evidence>
<dbReference type="GO" id="GO:0009706">
    <property type="term" value="C:chloroplast inner membrane"/>
    <property type="evidence" value="ECO:0007669"/>
    <property type="project" value="UniProtKB-SubCell"/>
</dbReference>
<dbReference type="PANTHER" id="PTHR33510">
    <property type="entry name" value="PROTEIN TIC 20-II, CHLOROPLASTIC"/>
    <property type="match status" value="1"/>
</dbReference>
<dbReference type="InterPro" id="IPR005691">
    <property type="entry name" value="Tic20"/>
</dbReference>
<dbReference type="NCBIfam" id="TIGR00994">
    <property type="entry name" value="3a0901s05TIC20"/>
    <property type="match status" value="1"/>
</dbReference>
<dbReference type="Proteomes" id="UP001293593">
    <property type="component" value="Unassembled WGS sequence"/>
</dbReference>
<evidence type="ECO:0000256" key="2">
    <source>
        <dbReference type="ARBA" id="ARBA00009596"/>
    </source>
</evidence>
<keyword evidence="7" id="KW-0150">Chloroplast</keyword>
<proteinExistence type="inferred from homology"/>
<feature type="transmembrane region" description="Helical" evidence="7">
    <location>
        <begin position="228"/>
        <end position="246"/>
    </location>
</feature>
<evidence type="ECO:0000256" key="4">
    <source>
        <dbReference type="ARBA" id="ARBA00022780"/>
    </source>
</evidence>
<comment type="subcellular location">
    <subcellularLocation>
        <location evidence="1">Plastid</location>
        <location evidence="1">Chloroplast inner membrane</location>
        <topology evidence="1">Multi-pass membrane protein</topology>
    </subcellularLocation>
    <subcellularLocation>
        <location evidence="7">Plastid</location>
        <location evidence="7">Chloroplast membrane</location>
        <topology evidence="7">Multi-pass membrane protein</topology>
    </subcellularLocation>
</comment>
<evidence type="ECO:0000256" key="3">
    <source>
        <dbReference type="ARBA" id="ARBA00022692"/>
    </source>
</evidence>
<keyword evidence="7" id="KW-0934">Plastid</keyword>
<evidence type="ECO:0000256" key="1">
    <source>
        <dbReference type="ARBA" id="ARBA00004478"/>
    </source>
</evidence>
<comment type="similarity">
    <text evidence="2 7">Belongs to the Tic20 family.</text>
</comment>
<dbReference type="AlphaFoldDB" id="A0AAE1MB24"/>
<dbReference type="Pfam" id="PF16166">
    <property type="entry name" value="TIC20"/>
    <property type="match status" value="1"/>
</dbReference>
<keyword evidence="4" id="KW-1001">Plastid inner membrane</keyword>
<organism evidence="8 9">
    <name type="scientific">Acacia crassicarpa</name>
    <name type="common">northern wattle</name>
    <dbReference type="NCBI Taxonomy" id="499986"/>
    <lineage>
        <taxon>Eukaryota</taxon>
        <taxon>Viridiplantae</taxon>
        <taxon>Streptophyta</taxon>
        <taxon>Embryophyta</taxon>
        <taxon>Tracheophyta</taxon>
        <taxon>Spermatophyta</taxon>
        <taxon>Magnoliopsida</taxon>
        <taxon>eudicotyledons</taxon>
        <taxon>Gunneridae</taxon>
        <taxon>Pentapetalae</taxon>
        <taxon>rosids</taxon>
        <taxon>fabids</taxon>
        <taxon>Fabales</taxon>
        <taxon>Fabaceae</taxon>
        <taxon>Caesalpinioideae</taxon>
        <taxon>mimosoid clade</taxon>
        <taxon>Acacieae</taxon>
        <taxon>Acacia</taxon>
    </lineage>
</organism>
<protein>
    <recommendedName>
        <fullName evidence="7">Protein TIC 20</fullName>
    </recommendedName>
</protein>
<evidence type="ECO:0000256" key="7">
    <source>
        <dbReference type="RuleBase" id="RU367003"/>
    </source>
</evidence>
<dbReference type="EMBL" id="JAWXYG010000018">
    <property type="protein sequence ID" value="KAK4253091.1"/>
    <property type="molecule type" value="Genomic_DNA"/>
</dbReference>
<comment type="caution">
    <text evidence="8">The sequence shown here is derived from an EMBL/GenBank/DDBJ whole genome shotgun (WGS) entry which is preliminary data.</text>
</comment>
<keyword evidence="6 7" id="KW-0472">Membrane</keyword>
<feature type="transmembrane region" description="Helical" evidence="7">
    <location>
        <begin position="119"/>
        <end position="140"/>
    </location>
</feature>
<evidence type="ECO:0000256" key="6">
    <source>
        <dbReference type="ARBA" id="ARBA00023136"/>
    </source>
</evidence>
<keyword evidence="3 7" id="KW-0812">Transmembrane</keyword>